<name>A0AAW0MRM6_9GOBI</name>
<gene>
    <name evidence="2" type="ORF">WMY93_029580</name>
</gene>
<feature type="compositionally biased region" description="Polar residues" evidence="1">
    <location>
        <begin position="749"/>
        <end position="760"/>
    </location>
</feature>
<protein>
    <submittedName>
        <fullName evidence="2">Uncharacterized protein</fullName>
    </submittedName>
</protein>
<feature type="compositionally biased region" description="Low complexity" evidence="1">
    <location>
        <begin position="447"/>
        <end position="458"/>
    </location>
</feature>
<feature type="region of interest" description="Disordered" evidence="1">
    <location>
        <begin position="520"/>
        <end position="578"/>
    </location>
</feature>
<comment type="caution">
    <text evidence="2">The sequence shown here is derived from an EMBL/GenBank/DDBJ whole genome shotgun (WGS) entry which is preliminary data.</text>
</comment>
<feature type="compositionally biased region" description="Polar residues" evidence="1">
    <location>
        <begin position="881"/>
        <end position="895"/>
    </location>
</feature>
<feature type="region of interest" description="Disordered" evidence="1">
    <location>
        <begin position="1"/>
        <end position="21"/>
    </location>
</feature>
<dbReference type="Proteomes" id="UP001460270">
    <property type="component" value="Unassembled WGS sequence"/>
</dbReference>
<dbReference type="AlphaFoldDB" id="A0AAW0MRM6"/>
<feature type="compositionally biased region" description="Pro residues" evidence="1">
    <location>
        <begin position="1103"/>
        <end position="1115"/>
    </location>
</feature>
<feature type="compositionally biased region" description="Acidic residues" evidence="1">
    <location>
        <begin position="1172"/>
        <end position="1191"/>
    </location>
</feature>
<sequence length="1191" mass="130719">MLLSLRRVHSPMSPTENHAENVDNNRQFSTHLSQNFQHTNQLSPNSISNNGNSSLTQSPTHRDRLSKSYNYSTVPSKHTESPYSQSNPSEEVIPPQRSFSRDPTDSIKLMKKPLTLPQRTPYDHSALLKSHSTPRRPLLSSVTWMSQDNQPGSSQITSHGSTKPISLPGALSNSKFSIAATHTAVSQAKPASYDASNGLFTPKVTEFTPTLLSPNSSSYTPTDNNSKYQNLYSTKNTSQMSNKDKFSKQSHLNDITNAVTNANYKSSFDLFQSNKATSFQSNSSSSMTKEEKLSPKFSTPLGFERSYVPKPYPVKANLNPTFSLYSKTNYSPTHANSTAASSSSYLSPQSPPVTVSSLLTPPPTPNYNSPSTPQTPSPKSNRPHSISVDSDPKKQNSKGEKKLTKRVTFEDPVDSKAEEKQEPVNPLSLRNVKAPSIFSVLRSGNQPSTFSPTPKSSSIQVGAGTKYRSLSSDSAELKSKELYKQMSTETFDHQKHGLNLPRQERTLSAESATQYRSSAALSLPPDFSNGYKNRYSSPPYSTLVSSRTSQTETKTKPPRSPIFQRHSQPNLPNTPPTASMIKNPLLTSVHSLYDHLDQINNNPLKSVGEVLANGQIQLVDNRVQISSQSLPGDKSPRVSSCVTETLVYSLRARQERDGPKTASPKSAAAAAANMPVAMEMQLSQQVQRKEVLKEQDNMSNLSSSSSIESQSVDDDSSKRKIKEVGKSKFYSIEYSSEQSPKRSRFALKKSSSTPNASLARSDSEKTSKVDQMISKIKQTFSTRKPNNDEDSFAKKWKKTSLVPSLSEVSDSGTSDVTIESNKTLEEEDVTMELNNNDKGTAEDKFSVWTDEVMADTEELLENRSSPHLKTHSPIQDGFDFKTSQYLSPNDHNSGYSNSSNGFRKSSSSPRSPFSPFTSLSPVSPFSSSDMLDDSVFYSPKPPRQKDSSSSPCELGEISLVASRRSRASTGPPSTGPVSNKERMSTSYADLKYGIEPGRSFSVSSVSSSRPSGPGRISTGSRFMSVGDLTKTSTFSCGHTASDLDNWSGQYEGETSSQTGRHSNNGKVRSRSLPRSFSQRLSSWSPSSNLTWGQNMDTVDFPWDGPPTPPPTPPMSPMSRRMSKPARLSPTPLSGRSDSPPDNQSPRGHLLLRGYTSSLSTFEESSDSSSDTTTDDEYYLETGEDEEKETEL</sequence>
<feature type="compositionally biased region" description="Polar residues" evidence="1">
    <location>
        <begin position="1029"/>
        <end position="1096"/>
    </location>
</feature>
<reference evidence="3" key="1">
    <citation type="submission" date="2024-04" db="EMBL/GenBank/DDBJ databases">
        <title>Salinicola lusitanus LLJ914,a marine bacterium isolated from the Okinawa Trough.</title>
        <authorList>
            <person name="Li J."/>
        </authorList>
    </citation>
    <scope>NUCLEOTIDE SEQUENCE [LARGE SCALE GENOMIC DNA]</scope>
</reference>
<feature type="region of interest" description="Disordered" evidence="1">
    <location>
        <begin position="652"/>
        <end position="671"/>
    </location>
</feature>
<feature type="region of interest" description="Disordered" evidence="1">
    <location>
        <begin position="443"/>
        <end position="462"/>
    </location>
</feature>
<feature type="region of interest" description="Disordered" evidence="1">
    <location>
        <begin position="856"/>
        <end position="987"/>
    </location>
</feature>
<feature type="compositionally biased region" description="Basic and acidic residues" evidence="1">
    <location>
        <begin position="390"/>
        <end position="422"/>
    </location>
</feature>
<keyword evidence="3" id="KW-1185">Reference proteome</keyword>
<feature type="region of interest" description="Disordered" evidence="1">
    <location>
        <begin position="999"/>
        <end position="1191"/>
    </location>
</feature>
<feature type="region of interest" description="Disordered" evidence="1">
    <location>
        <begin position="803"/>
        <end position="844"/>
    </location>
</feature>
<feature type="compositionally biased region" description="Polar residues" evidence="1">
    <location>
        <begin position="803"/>
        <end position="821"/>
    </location>
</feature>
<feature type="region of interest" description="Disordered" evidence="1">
    <location>
        <begin position="332"/>
        <end position="428"/>
    </location>
</feature>
<feature type="compositionally biased region" description="Basic and acidic residues" evidence="1">
    <location>
        <begin position="687"/>
        <end position="696"/>
    </location>
</feature>
<accession>A0AAW0MRM6</accession>
<feature type="region of interest" description="Disordered" evidence="1">
    <location>
        <begin position="684"/>
        <end position="720"/>
    </location>
</feature>
<feature type="compositionally biased region" description="Polar residues" evidence="1">
    <location>
        <begin position="530"/>
        <end position="552"/>
    </location>
</feature>
<feature type="compositionally biased region" description="Polar residues" evidence="1">
    <location>
        <begin position="379"/>
        <end position="388"/>
    </location>
</feature>
<feature type="compositionally biased region" description="Low complexity" evidence="1">
    <location>
        <begin position="896"/>
        <end position="928"/>
    </location>
</feature>
<feature type="compositionally biased region" description="Polar residues" evidence="1">
    <location>
        <begin position="967"/>
        <end position="977"/>
    </location>
</feature>
<feature type="region of interest" description="Disordered" evidence="1">
    <location>
        <begin position="279"/>
        <end position="314"/>
    </location>
</feature>
<evidence type="ECO:0000313" key="3">
    <source>
        <dbReference type="Proteomes" id="UP001460270"/>
    </source>
</evidence>
<feature type="compositionally biased region" description="Low complexity" evidence="1">
    <location>
        <begin position="999"/>
        <end position="1021"/>
    </location>
</feature>
<feature type="compositionally biased region" description="Low complexity" evidence="1">
    <location>
        <begin position="366"/>
        <end position="378"/>
    </location>
</feature>
<evidence type="ECO:0000313" key="2">
    <source>
        <dbReference type="EMBL" id="KAK7881171.1"/>
    </source>
</evidence>
<evidence type="ECO:0000256" key="1">
    <source>
        <dbReference type="SAM" id="MobiDB-lite"/>
    </source>
</evidence>
<feature type="compositionally biased region" description="Low complexity" evidence="1">
    <location>
        <begin position="1154"/>
        <end position="1171"/>
    </location>
</feature>
<feature type="region of interest" description="Disordered" evidence="1">
    <location>
        <begin position="740"/>
        <end position="771"/>
    </location>
</feature>
<feature type="compositionally biased region" description="Polar residues" evidence="1">
    <location>
        <begin position="1130"/>
        <end position="1145"/>
    </location>
</feature>
<organism evidence="2 3">
    <name type="scientific">Mugilogobius chulae</name>
    <name type="common">yellowstripe goby</name>
    <dbReference type="NCBI Taxonomy" id="88201"/>
    <lineage>
        <taxon>Eukaryota</taxon>
        <taxon>Metazoa</taxon>
        <taxon>Chordata</taxon>
        <taxon>Craniata</taxon>
        <taxon>Vertebrata</taxon>
        <taxon>Euteleostomi</taxon>
        <taxon>Actinopterygii</taxon>
        <taxon>Neopterygii</taxon>
        <taxon>Teleostei</taxon>
        <taxon>Neoteleostei</taxon>
        <taxon>Acanthomorphata</taxon>
        <taxon>Gobiaria</taxon>
        <taxon>Gobiiformes</taxon>
        <taxon>Gobioidei</taxon>
        <taxon>Gobiidae</taxon>
        <taxon>Gobionellinae</taxon>
        <taxon>Mugilogobius</taxon>
    </lineage>
</organism>
<feature type="compositionally biased region" description="Low complexity" evidence="1">
    <location>
        <begin position="699"/>
        <end position="710"/>
    </location>
</feature>
<feature type="compositionally biased region" description="Polar residues" evidence="1">
    <location>
        <begin position="67"/>
        <end position="89"/>
    </location>
</feature>
<feature type="compositionally biased region" description="Low complexity" evidence="1">
    <location>
        <begin position="332"/>
        <end position="359"/>
    </location>
</feature>
<feature type="region of interest" description="Disordered" evidence="1">
    <location>
        <begin position="39"/>
        <end position="106"/>
    </location>
</feature>
<feature type="compositionally biased region" description="Low complexity" evidence="1">
    <location>
        <begin position="43"/>
        <end position="54"/>
    </location>
</feature>
<proteinExistence type="predicted"/>
<dbReference type="EMBL" id="JBBPFD010000022">
    <property type="protein sequence ID" value="KAK7881171.1"/>
    <property type="molecule type" value="Genomic_DNA"/>
</dbReference>